<sequence>MAYIEDNTSRRLSMHESNRDIYHAVMTPEEAKRTQRPYRYGMLLLCFGALINWIGLAENYTEPIRYAGVACILSGAMLICTAMFCWLRAPGPEPAARSFEVDDPIHVITIPDVQILEKPPEYDAVVMEPPTYDDAIKLSPSVLLNTNTYKYAYRNSICSAGSSSQHNSGCCTPLPNQIIDDESTCDIQLRNER</sequence>
<proteinExistence type="predicted"/>
<gene>
    <name evidence="2" type="ORF">Bhyg_02603</name>
</gene>
<comment type="caution">
    <text evidence="2">The sequence shown here is derived from an EMBL/GenBank/DDBJ whole genome shotgun (WGS) entry which is preliminary data.</text>
</comment>
<keyword evidence="1" id="KW-0472">Membrane</keyword>
<keyword evidence="3" id="KW-1185">Reference proteome</keyword>
<reference evidence="2" key="1">
    <citation type="submission" date="2022-07" db="EMBL/GenBank/DDBJ databases">
        <authorList>
            <person name="Trinca V."/>
            <person name="Uliana J.V.C."/>
            <person name="Torres T.T."/>
            <person name="Ward R.J."/>
            <person name="Monesi N."/>
        </authorList>
    </citation>
    <scope>NUCLEOTIDE SEQUENCE</scope>
    <source>
        <strain evidence="2">HSMRA1968</strain>
        <tissue evidence="2">Whole embryos</tissue>
    </source>
</reference>
<keyword evidence="1" id="KW-1133">Transmembrane helix</keyword>
<protein>
    <submittedName>
        <fullName evidence="2">Uncharacterized protein</fullName>
    </submittedName>
</protein>
<dbReference type="AlphaFoldDB" id="A0A9Q0NBQ4"/>
<evidence type="ECO:0000313" key="2">
    <source>
        <dbReference type="EMBL" id="KAJ6647381.1"/>
    </source>
</evidence>
<name>A0A9Q0NBQ4_9DIPT</name>
<evidence type="ECO:0000313" key="3">
    <source>
        <dbReference type="Proteomes" id="UP001151699"/>
    </source>
</evidence>
<keyword evidence="1" id="KW-0812">Transmembrane</keyword>
<organism evidence="2 3">
    <name type="scientific">Pseudolycoriella hygida</name>
    <dbReference type="NCBI Taxonomy" id="35572"/>
    <lineage>
        <taxon>Eukaryota</taxon>
        <taxon>Metazoa</taxon>
        <taxon>Ecdysozoa</taxon>
        <taxon>Arthropoda</taxon>
        <taxon>Hexapoda</taxon>
        <taxon>Insecta</taxon>
        <taxon>Pterygota</taxon>
        <taxon>Neoptera</taxon>
        <taxon>Endopterygota</taxon>
        <taxon>Diptera</taxon>
        <taxon>Nematocera</taxon>
        <taxon>Sciaroidea</taxon>
        <taxon>Sciaridae</taxon>
        <taxon>Pseudolycoriella</taxon>
    </lineage>
</organism>
<evidence type="ECO:0000256" key="1">
    <source>
        <dbReference type="SAM" id="Phobius"/>
    </source>
</evidence>
<feature type="non-terminal residue" evidence="2">
    <location>
        <position position="1"/>
    </location>
</feature>
<dbReference type="OrthoDB" id="8188337at2759"/>
<feature type="transmembrane region" description="Helical" evidence="1">
    <location>
        <begin position="40"/>
        <end position="57"/>
    </location>
</feature>
<feature type="transmembrane region" description="Helical" evidence="1">
    <location>
        <begin position="63"/>
        <end position="87"/>
    </location>
</feature>
<dbReference type="EMBL" id="WJQU01000001">
    <property type="protein sequence ID" value="KAJ6647381.1"/>
    <property type="molecule type" value="Genomic_DNA"/>
</dbReference>
<dbReference type="Proteomes" id="UP001151699">
    <property type="component" value="Chromosome A"/>
</dbReference>
<accession>A0A9Q0NBQ4</accession>